<dbReference type="InterPro" id="IPR034015">
    <property type="entry name" value="M1_LTA4H"/>
</dbReference>
<dbReference type="GO" id="GO:0008270">
    <property type="term" value="F:zinc ion binding"/>
    <property type="evidence" value="ECO:0007669"/>
    <property type="project" value="InterPro"/>
</dbReference>
<keyword evidence="2" id="KW-0862">Zinc</keyword>
<dbReference type="PANTHER" id="PTHR45726:SF3">
    <property type="entry name" value="LEUKOTRIENE A-4 HYDROLASE"/>
    <property type="match status" value="1"/>
</dbReference>
<dbReference type="Gene3D" id="1.10.390.10">
    <property type="entry name" value="Neutral Protease Domain 2"/>
    <property type="match status" value="1"/>
</dbReference>
<dbReference type="PANTHER" id="PTHR45726">
    <property type="entry name" value="LEUKOTRIENE A-4 HYDROLASE"/>
    <property type="match status" value="1"/>
</dbReference>
<keyword evidence="5" id="KW-1185">Reference proteome</keyword>
<dbReference type="InterPro" id="IPR014782">
    <property type="entry name" value="Peptidase_M1_dom"/>
</dbReference>
<feature type="active site" description="Proton donor" evidence="1">
    <location>
        <position position="440"/>
    </location>
</feature>
<feature type="binding site" evidence="2">
    <location>
        <position position="358"/>
    </location>
    <ligand>
        <name>Zn(2+)</name>
        <dbReference type="ChEBI" id="CHEBI:29105"/>
        <note>catalytic</note>
    </ligand>
</feature>
<protein>
    <submittedName>
        <fullName evidence="4">Peptidase family M1</fullName>
    </submittedName>
</protein>
<feature type="active site" description="Proton acceptor" evidence="1">
    <location>
        <position position="355"/>
    </location>
</feature>
<dbReference type="OrthoDB" id="9814383at2"/>
<dbReference type="RefSeq" id="WP_159454707.1">
    <property type="nucleotide sequence ID" value="NZ_FUWV01000016.1"/>
</dbReference>
<evidence type="ECO:0000313" key="5">
    <source>
        <dbReference type="Proteomes" id="UP000196365"/>
    </source>
</evidence>
<dbReference type="InterPro" id="IPR027268">
    <property type="entry name" value="Peptidase_M4/M1_CTD_sf"/>
</dbReference>
<proteinExistence type="predicted"/>
<evidence type="ECO:0000313" key="4">
    <source>
        <dbReference type="EMBL" id="SJZ90257.1"/>
    </source>
</evidence>
<dbReference type="AlphaFoldDB" id="A0A1T4PG13"/>
<feature type="binding site" evidence="2">
    <location>
        <position position="377"/>
    </location>
    <ligand>
        <name>Zn(2+)</name>
        <dbReference type="ChEBI" id="CHEBI:29105"/>
        <note>catalytic</note>
    </ligand>
</feature>
<keyword evidence="2" id="KW-0479">Metal-binding</keyword>
<dbReference type="CDD" id="cd09604">
    <property type="entry name" value="M1_APN_like"/>
    <property type="match status" value="1"/>
</dbReference>
<feature type="domain" description="Peptidase M1 membrane alanine aminopeptidase" evidence="3">
    <location>
        <begin position="292"/>
        <end position="499"/>
    </location>
</feature>
<name>A0A1T4PG13_9FIRM</name>
<accession>A0A1T4PG13</accession>
<dbReference type="Pfam" id="PF01433">
    <property type="entry name" value="Peptidase_M1"/>
    <property type="match status" value="1"/>
</dbReference>
<evidence type="ECO:0000256" key="2">
    <source>
        <dbReference type="PIRSR" id="PIRSR634015-3"/>
    </source>
</evidence>
<comment type="cofactor">
    <cofactor evidence="2">
        <name>Zn(2+)</name>
        <dbReference type="ChEBI" id="CHEBI:29105"/>
    </cofactor>
    <text evidence="2">Binds 1 zinc ion per subunit.</text>
</comment>
<gene>
    <name evidence="4" type="ORF">SAMN02745973_02067</name>
</gene>
<dbReference type="SUPFAM" id="SSF55486">
    <property type="entry name" value="Metalloproteases ('zincins'), catalytic domain"/>
    <property type="match status" value="1"/>
</dbReference>
<evidence type="ECO:0000259" key="3">
    <source>
        <dbReference type="Pfam" id="PF01433"/>
    </source>
</evidence>
<reference evidence="4 5" key="1">
    <citation type="submission" date="2017-02" db="EMBL/GenBank/DDBJ databases">
        <authorList>
            <person name="Peterson S.W."/>
        </authorList>
    </citation>
    <scope>NUCLEOTIDE SEQUENCE [LARGE SCALE GENOMIC DNA]</scope>
    <source>
        <strain evidence="4 5">DSM 15102</strain>
    </source>
</reference>
<feature type="binding site" evidence="2">
    <location>
        <position position="354"/>
    </location>
    <ligand>
        <name>Zn(2+)</name>
        <dbReference type="ChEBI" id="CHEBI:29105"/>
        <note>catalytic</note>
    </ligand>
</feature>
<organism evidence="4 5">
    <name type="scientific">Garciella nitratireducens DSM 15102</name>
    <dbReference type="NCBI Taxonomy" id="1121911"/>
    <lineage>
        <taxon>Bacteria</taxon>
        <taxon>Bacillati</taxon>
        <taxon>Bacillota</taxon>
        <taxon>Clostridia</taxon>
        <taxon>Eubacteriales</taxon>
        <taxon>Eubacteriaceae</taxon>
        <taxon>Garciella</taxon>
    </lineage>
</organism>
<sequence length="512" mass="59602">MKKKALKNIALILLVIILGIGVCEIYGQLNGYSQTSEGDLSQYGVHHYKINARFLEEKNLLQVQQEVFYENKYEKEFDTIYFHLYPNAFQEEKKAPFPEDEIEQAYPSGFEPGYIKIEKVKVEGKDIKSRIEGQDDTILALSLKQPLKPNEKITIEFEYQVKVPPCVSRFGYGENTYNFGNWYPIASVYDESGWNLEPYYAIGDPFYSEVGNYEVTLQLPKKYELATTGNIKKTDTVEGSKGEEEEKIWKIEAQGVRDFAWVISDDFQVKTADTDGTQIKVYYLEGQEGNKALEVAKNNIKIFNKLFGKYPYQQFSVVSNDFYIGGMEYPNLVYIDQNIFSGKYNIALEYIITHETAHQWWYGMIGNDEVDQPWLDEALTEYSTMLYYRERYGEKTMMTMFNEMIVNDYVRTKALVQGDERIAKSVKEFENNRAYSGIVYGKGAMMFYELEEKVGKENFQKILQHYFKENRFTNATEKDIQDATRSVTGKDYQEFFDQWLNGKIHLKGNQAA</sequence>
<dbReference type="EMBL" id="FUWV01000016">
    <property type="protein sequence ID" value="SJZ90257.1"/>
    <property type="molecule type" value="Genomic_DNA"/>
</dbReference>
<dbReference type="Proteomes" id="UP000196365">
    <property type="component" value="Unassembled WGS sequence"/>
</dbReference>
<dbReference type="GO" id="GO:0008237">
    <property type="term" value="F:metallopeptidase activity"/>
    <property type="evidence" value="ECO:0007669"/>
    <property type="project" value="InterPro"/>
</dbReference>
<evidence type="ECO:0000256" key="1">
    <source>
        <dbReference type="PIRSR" id="PIRSR634015-1"/>
    </source>
</evidence>